<evidence type="ECO:0000256" key="1">
    <source>
        <dbReference type="SAM" id="Phobius"/>
    </source>
</evidence>
<feature type="transmembrane region" description="Helical" evidence="1">
    <location>
        <begin position="22"/>
        <end position="40"/>
    </location>
</feature>
<evidence type="ECO:0008006" key="4">
    <source>
        <dbReference type="Google" id="ProtNLM"/>
    </source>
</evidence>
<feature type="transmembrane region" description="Helical" evidence="1">
    <location>
        <begin position="247"/>
        <end position="268"/>
    </location>
</feature>
<dbReference type="Proteomes" id="UP000308197">
    <property type="component" value="Unassembled WGS sequence"/>
</dbReference>
<feature type="transmembrane region" description="Helical" evidence="1">
    <location>
        <begin position="52"/>
        <end position="74"/>
    </location>
</feature>
<feature type="transmembrane region" description="Helical" evidence="1">
    <location>
        <begin position="210"/>
        <end position="227"/>
    </location>
</feature>
<feature type="transmembrane region" description="Helical" evidence="1">
    <location>
        <begin position="128"/>
        <end position="149"/>
    </location>
</feature>
<name>A0A5C3P824_9APHY</name>
<proteinExistence type="predicted"/>
<dbReference type="AlphaFoldDB" id="A0A5C3P824"/>
<dbReference type="EMBL" id="ML211242">
    <property type="protein sequence ID" value="TFK85631.1"/>
    <property type="molecule type" value="Genomic_DNA"/>
</dbReference>
<keyword evidence="1" id="KW-1133">Transmembrane helix</keyword>
<keyword evidence="1" id="KW-0812">Transmembrane</keyword>
<evidence type="ECO:0000313" key="2">
    <source>
        <dbReference type="EMBL" id="TFK85631.1"/>
    </source>
</evidence>
<accession>A0A5C3P824</accession>
<dbReference type="InParanoid" id="A0A5C3P824"/>
<reference evidence="2 3" key="1">
    <citation type="journal article" date="2019" name="Nat. Ecol. Evol.">
        <title>Megaphylogeny resolves global patterns of mushroom evolution.</title>
        <authorList>
            <person name="Varga T."/>
            <person name="Krizsan K."/>
            <person name="Foldi C."/>
            <person name="Dima B."/>
            <person name="Sanchez-Garcia M."/>
            <person name="Sanchez-Ramirez S."/>
            <person name="Szollosi G.J."/>
            <person name="Szarkandi J.G."/>
            <person name="Papp V."/>
            <person name="Albert L."/>
            <person name="Andreopoulos W."/>
            <person name="Angelini C."/>
            <person name="Antonin V."/>
            <person name="Barry K.W."/>
            <person name="Bougher N.L."/>
            <person name="Buchanan P."/>
            <person name="Buyck B."/>
            <person name="Bense V."/>
            <person name="Catcheside P."/>
            <person name="Chovatia M."/>
            <person name="Cooper J."/>
            <person name="Damon W."/>
            <person name="Desjardin D."/>
            <person name="Finy P."/>
            <person name="Geml J."/>
            <person name="Haridas S."/>
            <person name="Hughes K."/>
            <person name="Justo A."/>
            <person name="Karasinski D."/>
            <person name="Kautmanova I."/>
            <person name="Kiss B."/>
            <person name="Kocsube S."/>
            <person name="Kotiranta H."/>
            <person name="LaButti K.M."/>
            <person name="Lechner B.E."/>
            <person name="Liimatainen K."/>
            <person name="Lipzen A."/>
            <person name="Lukacs Z."/>
            <person name="Mihaltcheva S."/>
            <person name="Morgado L.N."/>
            <person name="Niskanen T."/>
            <person name="Noordeloos M.E."/>
            <person name="Ohm R.A."/>
            <person name="Ortiz-Santana B."/>
            <person name="Ovrebo C."/>
            <person name="Racz N."/>
            <person name="Riley R."/>
            <person name="Savchenko A."/>
            <person name="Shiryaev A."/>
            <person name="Soop K."/>
            <person name="Spirin V."/>
            <person name="Szebenyi C."/>
            <person name="Tomsovsky M."/>
            <person name="Tulloss R.E."/>
            <person name="Uehling J."/>
            <person name="Grigoriev I.V."/>
            <person name="Vagvolgyi C."/>
            <person name="Papp T."/>
            <person name="Martin F.M."/>
            <person name="Miettinen O."/>
            <person name="Hibbett D.S."/>
            <person name="Nagy L.G."/>
        </authorList>
    </citation>
    <scope>NUCLEOTIDE SEQUENCE [LARGE SCALE GENOMIC DNA]</scope>
    <source>
        <strain evidence="2 3">HHB13444</strain>
    </source>
</reference>
<organism evidence="2 3">
    <name type="scientific">Polyporus arcularius HHB13444</name>
    <dbReference type="NCBI Taxonomy" id="1314778"/>
    <lineage>
        <taxon>Eukaryota</taxon>
        <taxon>Fungi</taxon>
        <taxon>Dikarya</taxon>
        <taxon>Basidiomycota</taxon>
        <taxon>Agaricomycotina</taxon>
        <taxon>Agaricomycetes</taxon>
        <taxon>Polyporales</taxon>
        <taxon>Polyporaceae</taxon>
        <taxon>Polyporus</taxon>
    </lineage>
</organism>
<keyword evidence="3" id="KW-1185">Reference proteome</keyword>
<gene>
    <name evidence="2" type="ORF">K466DRAFT_182599</name>
</gene>
<protein>
    <recommendedName>
        <fullName evidence="4">Integral membrane protein</fullName>
    </recommendedName>
</protein>
<keyword evidence="1" id="KW-0472">Membrane</keyword>
<feature type="transmembrane region" description="Helical" evidence="1">
    <location>
        <begin position="104"/>
        <end position="121"/>
    </location>
</feature>
<evidence type="ECO:0000313" key="3">
    <source>
        <dbReference type="Proteomes" id="UP000308197"/>
    </source>
</evidence>
<sequence length="349" mass="38949">MGLSRPFFPIDEAYLIGGWLESFFWGLFTFLFGMTIYSIYRKRREGFNRFTTASIVILYILATVHMALALIRLIQGFILYRDTIGTIPYFANISVRLNMAKDCIYITNLAMGDLVIAWRLYVVWGKKLWIAIPPTIMVIGEFICGYGSIFQWLLPHPNPVEIAHWGQGIFVISLTANIVVTALIAGRIWHMTTRTRELLQVESTDRYSRVIMLIVESGALIAVAKIVEFTLFKMAPVDGLHGLNALYVVYEIMPQVTGLAPTVIVYAVNNGFTQKDDCYTTAANTKSTLVFNSTRTADSDAMATSTMEFADPKGVIPESRATGRGVLSEKKIQLEMLASSSVSDTFSPA</sequence>
<feature type="transmembrane region" description="Helical" evidence="1">
    <location>
        <begin position="169"/>
        <end position="189"/>
    </location>
</feature>